<feature type="domain" description="DUF4097" evidence="3">
    <location>
        <begin position="207"/>
        <end position="387"/>
    </location>
</feature>
<dbReference type="RefSeq" id="WP_090172722.1">
    <property type="nucleotide sequence ID" value="NZ_FOFB01000033.1"/>
</dbReference>
<sequence length="388" mass="43087">MNYKTIMAMLLPAFLLLQLPLQSADFPLVFRQDFEKKYSKTFDVNGSGNVRLENRYGSIVVETWERDEVRIDVRIKVSADDQEDADKTFDRIEINMSGGGNSASATTSIGNSRRSSKGIFERIFDGDWSWGGNSSNDFKVYYSVKMPASASLETEAKYCDVTLPDLSGDNRITVGYGDLVGGDLTGANEISISYGSARLDELGTDSRFRIRYSDGVIRMAGDLKYDGRYSETRIGRAGNLDIDAGYEELEIDAAKVVRLDGNYNEVDLDRAERVFLDGNYSDFNLGTVELELEVDASYGDLEIDNLKAGFERVYIRANYIDVEIDIESGSGYEMDLRARYGDISYDRSNATNVNSSKEGSSESVTGTVTGRGKGRVDISTSYGDIELY</sequence>
<dbReference type="InParanoid" id="A0A1H9N3I7"/>
<feature type="compositionally biased region" description="Polar residues" evidence="1">
    <location>
        <begin position="349"/>
        <end position="363"/>
    </location>
</feature>
<dbReference type="STRING" id="478744.SAMN05444359_13331"/>
<gene>
    <name evidence="4" type="ORF">SAMN05444359_13331</name>
</gene>
<keyword evidence="2" id="KW-0732">Signal</keyword>
<keyword evidence="5" id="KW-1185">Reference proteome</keyword>
<dbReference type="AlphaFoldDB" id="A0A1H9N3I7"/>
<feature type="chain" id="PRO_5011503345" evidence="2">
    <location>
        <begin position="24"/>
        <end position="388"/>
    </location>
</feature>
<dbReference type="Pfam" id="PF13349">
    <property type="entry name" value="DUF4097"/>
    <property type="match status" value="1"/>
</dbReference>
<name>A0A1H9N3I7_9BACT</name>
<evidence type="ECO:0000259" key="3">
    <source>
        <dbReference type="Pfam" id="PF13349"/>
    </source>
</evidence>
<feature type="signal peptide" evidence="2">
    <location>
        <begin position="1"/>
        <end position="23"/>
    </location>
</feature>
<proteinExistence type="predicted"/>
<reference evidence="5" key="1">
    <citation type="submission" date="2016-10" db="EMBL/GenBank/DDBJ databases">
        <authorList>
            <person name="Varghese N."/>
            <person name="Submissions S."/>
        </authorList>
    </citation>
    <scope>NUCLEOTIDE SEQUENCE [LARGE SCALE GENOMIC DNA]</scope>
    <source>
        <strain evidence="5">DSM 24740</strain>
    </source>
</reference>
<evidence type="ECO:0000313" key="5">
    <source>
        <dbReference type="Proteomes" id="UP000199021"/>
    </source>
</evidence>
<dbReference type="OrthoDB" id="1117657at2"/>
<evidence type="ECO:0000256" key="1">
    <source>
        <dbReference type="SAM" id="MobiDB-lite"/>
    </source>
</evidence>
<accession>A0A1H9N3I7</accession>
<dbReference type="InterPro" id="IPR025164">
    <property type="entry name" value="Toastrack_DUF4097"/>
</dbReference>
<evidence type="ECO:0000256" key="2">
    <source>
        <dbReference type="SAM" id="SignalP"/>
    </source>
</evidence>
<protein>
    <submittedName>
        <fullName evidence="4">Putative adhesin</fullName>
    </submittedName>
</protein>
<dbReference type="Proteomes" id="UP000199021">
    <property type="component" value="Unassembled WGS sequence"/>
</dbReference>
<feature type="region of interest" description="Disordered" evidence="1">
    <location>
        <begin position="349"/>
        <end position="372"/>
    </location>
</feature>
<dbReference type="EMBL" id="FOFB01000033">
    <property type="protein sequence ID" value="SER30249.1"/>
    <property type="molecule type" value="Genomic_DNA"/>
</dbReference>
<organism evidence="4 5">
    <name type="scientific">Neolewinella agarilytica</name>
    <dbReference type="NCBI Taxonomy" id="478744"/>
    <lineage>
        <taxon>Bacteria</taxon>
        <taxon>Pseudomonadati</taxon>
        <taxon>Bacteroidota</taxon>
        <taxon>Saprospiria</taxon>
        <taxon>Saprospirales</taxon>
        <taxon>Lewinellaceae</taxon>
        <taxon>Neolewinella</taxon>
    </lineage>
</organism>
<evidence type="ECO:0000313" key="4">
    <source>
        <dbReference type="EMBL" id="SER30249.1"/>
    </source>
</evidence>